<feature type="region of interest" description="Disordered" evidence="9">
    <location>
        <begin position="1328"/>
        <end position="1394"/>
    </location>
</feature>
<dbReference type="Pfam" id="PF17838">
    <property type="entry name" value="PH_16"/>
    <property type="match status" value="1"/>
</dbReference>
<feature type="compositionally biased region" description="Basic and acidic residues" evidence="9">
    <location>
        <begin position="2466"/>
        <end position="2478"/>
    </location>
</feature>
<keyword evidence="2" id="KW-0963">Cytoplasm</keyword>
<dbReference type="SMART" id="SM00109">
    <property type="entry name" value="C1"/>
    <property type="match status" value="1"/>
</dbReference>
<dbReference type="InterPro" id="IPR051632">
    <property type="entry name" value="Rho_GEF"/>
</dbReference>
<feature type="region of interest" description="Disordered" evidence="9">
    <location>
        <begin position="644"/>
        <end position="675"/>
    </location>
</feature>
<keyword evidence="6" id="KW-0863">Zinc-finger</keyword>
<dbReference type="SUPFAM" id="SSF57889">
    <property type="entry name" value="Cysteine-rich domain"/>
    <property type="match status" value="1"/>
</dbReference>
<dbReference type="PROSITE" id="PS00479">
    <property type="entry name" value="ZF_DAG_PE_1"/>
    <property type="match status" value="1"/>
</dbReference>
<dbReference type="GO" id="GO:0008270">
    <property type="term" value="F:zinc ion binding"/>
    <property type="evidence" value="ECO:0007669"/>
    <property type="project" value="UniProtKB-KW"/>
</dbReference>
<protein>
    <submittedName>
        <fullName evidence="14">A-kinase anchor protein 13 isoform X1</fullName>
    </submittedName>
</protein>
<dbReference type="PANTHER" id="PTHR13944">
    <property type="entry name" value="AGAP007712-PA"/>
    <property type="match status" value="1"/>
</dbReference>
<dbReference type="FunFam" id="1.20.900.10:FF:000004">
    <property type="entry name" value="Rho guanine nucleotide exchange factor 2"/>
    <property type="match status" value="1"/>
</dbReference>
<dbReference type="GO" id="GO:0005737">
    <property type="term" value="C:cytoplasm"/>
    <property type="evidence" value="ECO:0007669"/>
    <property type="project" value="UniProtKB-SubCell"/>
</dbReference>
<feature type="region of interest" description="Disordered" evidence="9">
    <location>
        <begin position="1040"/>
        <end position="1062"/>
    </location>
</feature>
<feature type="compositionally biased region" description="Basic and acidic residues" evidence="9">
    <location>
        <begin position="996"/>
        <end position="1008"/>
    </location>
</feature>
<dbReference type="PANTHER" id="PTHR13944:SF18">
    <property type="entry name" value="A-KINASE ANCHOR PROTEIN 13"/>
    <property type="match status" value="1"/>
</dbReference>
<dbReference type="GO" id="GO:0015629">
    <property type="term" value="C:actin cytoskeleton"/>
    <property type="evidence" value="ECO:0007669"/>
    <property type="project" value="TreeGrafter"/>
</dbReference>
<evidence type="ECO:0000256" key="7">
    <source>
        <dbReference type="ARBA" id="ARBA00022833"/>
    </source>
</evidence>
<feature type="compositionally biased region" description="Low complexity" evidence="9">
    <location>
        <begin position="1360"/>
        <end position="1374"/>
    </location>
</feature>
<gene>
    <name evidence="14 15" type="primary">akap13.L</name>
</gene>
<keyword evidence="7" id="KW-0862">Zinc</keyword>
<dbReference type="InterPro" id="IPR035899">
    <property type="entry name" value="DBL_dom_sf"/>
</dbReference>
<accession>A0A8J0USH3</accession>
<dbReference type="Pfam" id="PF00621">
    <property type="entry name" value="RhoGEF"/>
    <property type="match status" value="1"/>
</dbReference>
<dbReference type="GO" id="GO:0043123">
    <property type="term" value="P:positive regulation of canonical NF-kappaB signal transduction"/>
    <property type="evidence" value="ECO:0000318"/>
    <property type="project" value="GO_Central"/>
</dbReference>
<dbReference type="RefSeq" id="XP_018108714.1">
    <property type="nucleotide sequence ID" value="XM_018253225.2"/>
</dbReference>
<feature type="domain" description="DH" evidence="11">
    <location>
        <begin position="1893"/>
        <end position="2090"/>
    </location>
</feature>
<dbReference type="InterPro" id="IPR011993">
    <property type="entry name" value="PH-like_dom_sf"/>
</dbReference>
<feature type="compositionally biased region" description="Polar residues" evidence="9">
    <location>
        <begin position="1649"/>
        <end position="1662"/>
    </location>
</feature>
<evidence type="ECO:0000256" key="4">
    <source>
        <dbReference type="ARBA" id="ARBA00022658"/>
    </source>
</evidence>
<dbReference type="PROSITE" id="PS50003">
    <property type="entry name" value="PH_DOMAIN"/>
    <property type="match status" value="1"/>
</dbReference>
<feature type="compositionally biased region" description="Polar residues" evidence="9">
    <location>
        <begin position="1299"/>
        <end position="1311"/>
    </location>
</feature>
<evidence type="ECO:0000313" key="14">
    <source>
        <dbReference type="RefSeq" id="XP_018108714.1"/>
    </source>
</evidence>
<proteinExistence type="predicted"/>
<dbReference type="InterPro" id="IPR000219">
    <property type="entry name" value="DH_dom"/>
</dbReference>
<dbReference type="SUPFAM" id="SSF48065">
    <property type="entry name" value="DBL homology domain (DH-domain)"/>
    <property type="match status" value="1"/>
</dbReference>
<dbReference type="Proteomes" id="UP000186698">
    <property type="component" value="Chromosome 3L"/>
</dbReference>
<feature type="region of interest" description="Disordered" evidence="9">
    <location>
        <begin position="2368"/>
        <end position="2398"/>
    </location>
</feature>
<keyword evidence="4" id="KW-0344">Guanine-nucleotide releasing factor</keyword>
<name>A0A8J0USH3_XENLA</name>
<dbReference type="InterPro" id="IPR046349">
    <property type="entry name" value="C1-like_sf"/>
</dbReference>
<evidence type="ECO:0000313" key="15">
    <source>
        <dbReference type="Xenbase" id="XB-GENE-17340792"/>
    </source>
</evidence>
<dbReference type="AGR" id="Xenbase:XB-GENE-17340792"/>
<keyword evidence="5" id="KW-0479">Metal-binding</keyword>
<feature type="region of interest" description="Disordered" evidence="9">
    <location>
        <begin position="1624"/>
        <end position="1698"/>
    </location>
</feature>
<organism evidence="13 14">
    <name type="scientific">Xenopus laevis</name>
    <name type="common">African clawed frog</name>
    <dbReference type="NCBI Taxonomy" id="8355"/>
    <lineage>
        <taxon>Eukaryota</taxon>
        <taxon>Metazoa</taxon>
        <taxon>Chordata</taxon>
        <taxon>Craniata</taxon>
        <taxon>Vertebrata</taxon>
        <taxon>Euteleostomi</taxon>
        <taxon>Amphibia</taxon>
        <taxon>Batrachia</taxon>
        <taxon>Anura</taxon>
        <taxon>Pipoidea</taxon>
        <taxon>Pipidae</taxon>
        <taxon>Xenopodinae</taxon>
        <taxon>Xenopus</taxon>
        <taxon>Xenopus</taxon>
    </lineage>
</organism>
<feature type="region of interest" description="Disordered" evidence="9">
    <location>
        <begin position="1280"/>
        <end position="1311"/>
    </location>
</feature>
<feature type="compositionally biased region" description="Basic and acidic residues" evidence="9">
    <location>
        <begin position="2490"/>
        <end position="2499"/>
    </location>
</feature>
<dbReference type="CDD" id="cd00160">
    <property type="entry name" value="RhoGEF"/>
    <property type="match status" value="1"/>
</dbReference>
<feature type="compositionally biased region" description="Basic and acidic residues" evidence="9">
    <location>
        <begin position="2557"/>
        <end position="2579"/>
    </location>
</feature>
<dbReference type="GO" id="GO:0016020">
    <property type="term" value="C:membrane"/>
    <property type="evidence" value="ECO:0007669"/>
    <property type="project" value="TreeGrafter"/>
</dbReference>
<dbReference type="SMART" id="SM00325">
    <property type="entry name" value="RhoGEF"/>
    <property type="match status" value="1"/>
</dbReference>
<evidence type="ECO:0000256" key="5">
    <source>
        <dbReference type="ARBA" id="ARBA00022723"/>
    </source>
</evidence>
<dbReference type="InterPro" id="IPR041020">
    <property type="entry name" value="PH_16"/>
</dbReference>
<feature type="compositionally biased region" description="Basic and acidic residues" evidence="9">
    <location>
        <begin position="1247"/>
        <end position="1256"/>
    </location>
</feature>
<feature type="compositionally biased region" description="Low complexity" evidence="9">
    <location>
        <begin position="1042"/>
        <end position="1052"/>
    </location>
</feature>
<evidence type="ECO:0000256" key="9">
    <source>
        <dbReference type="SAM" id="MobiDB-lite"/>
    </source>
</evidence>
<dbReference type="CDD" id="cd20878">
    <property type="entry name" value="C1_AKAP13"/>
    <property type="match status" value="1"/>
</dbReference>
<evidence type="ECO:0000256" key="8">
    <source>
        <dbReference type="ARBA" id="ARBA00023054"/>
    </source>
</evidence>
<feature type="compositionally biased region" description="Low complexity" evidence="9">
    <location>
        <begin position="1459"/>
        <end position="1469"/>
    </location>
</feature>
<dbReference type="Xenbase" id="XB-GENE-17340792">
    <property type="gene designation" value="akap13.L"/>
</dbReference>
<feature type="compositionally biased region" description="Basic and acidic residues" evidence="9">
    <location>
        <begin position="2389"/>
        <end position="2398"/>
    </location>
</feature>
<sequence>MRVSTILCFLLADTGSVFFWISGLWRASGTLCWGCSTSGTHLLDKEEGDCVLTVQLTQESELVDDVVFFLLFVGSTSKHLTSTRKVNSATLETITPGHDCCERVKVSLCASKKDCSVVVAEEDFEFIQDEAYDSAQFLAANAGNQQALIFARFLERSRPSTGDATVLDERITLAFQHLSLPSGWSVLGTDTCIKDGHLQETLMHFAARLGLCQLSQFLLKQPGGKTALAIYNSEGATPLSLALERGFLKLHHLFTEEQTDDPDSVEPHVDFSEDTCVKHHCRLNVFTLTKSSQVEPHISMEHHIEELKEYMQNHSQSKGTEEIAECQALTEESDSSCCPHHNTASSAAEKDLPSGATHQGDLENTGGAAMLSLNVLSEIMEESCAKSDNGVDPVGGEVAVFSSESKKDTEEEEVVPESIVEAENLSVTGDHVKGSCTEVHAAELPLSCGNSNEETGITSTELGSEQESVLEGDNTEQEMITVKEGTVANSEITEATHEFSNITNHNIVEMGQTVSGYCTSNANTMEMHSGSESSELETGPRDPLVNLPADSISVGHICGTNICSCSVAPAELVPKQNAAINSELDCKGTSEDTGINEISECCDADKSTENEIPAETKDSPCNLVQPSTEIAFCDPTASEPLTWQSESEQCKKSSVVRTEDEKQESSETEPLGDRLTQLANCDMDSHSQGIEKAINDMSPSDKEKEGSLNSDIPCSNCPEEALSPELSSCQIEEKSAEGDPSIAACPNTNSQSMSPLGLPVSEQQLPTLIQLHAELIVAEILQEIIEKLDTTSLLTQTAQQQTDCLQEETKLPPAGHSASVQEEEDQSVCTGECNKVFDTPSLLSNYDSLQKQEVLAAEDTLNSNANTEMQKTTPACKQSREQLQVNTGVEDQAEPEPNVMLCETFKDGGQDETLPISDVFQCDTDWGNELPLQCCDCTESLAAEIEENTTLCNTVDLKESTDKECVSESTEETGVKMTFVNPSDNVLESETCLATSEKEEPRGVDSKESLPAYDKDGEDSELVTITRVCLHPIAEESLLNGDSASDTASTSSESEESLHSDDLEKLLTSDAKEVETAQQILNSNYHTDIPLSEEVHINVYSLEGPNGAVDVECEACIVSGLLETESVNGLSTDAPQDKENSVQDSEVTDSLKEDDSGFDLSITMEETTYPSISDTEILPEGVDGQAEDEVDFIKPLQTSSEAQMINREVCCSIEPCSHSDLLESKQPKVCNSSSGFLEDGLCIEDPSQEKNKRDSASESDMFQVSSEALDEMVFPKNEESPCLCDASSSSSSTDDTASLERNSSHGSDISLPQTKKFRDRLSLDSSCSSTVTASVEEREIENTGISEMEGEEMDSITEVSQHPSRSKSSMRSLSPFRRHSWEPGKHAANDSEINRRSSFRVLGDVKKPSVHRRSMSWCPSDAKLSPMRGDFNYRSYSLEGLAGENEDTNPSAAHDHTSSDGSNLIGSSSYERENSGSLASLTEDEPGFHQRPNRKFLQRQECERSYIHGFGPPPASHLTKSMSLTAISHNLTETQGRIRPKRRISFSFNISPLLPKSKHVFSIGSSSSDDESDSSRSVNITSGSIAQRQLTPLHKLCRHPDRYILFVKLEHSYNEEQLPGCSISEEGCNQLPPSPSRKDLEGKSETRVSRTFSYIRSKMSSGKKSKEKEKDRDKTKEKDRDPKEKEKDKKTVNGHQFSATPIVGPIPCNNCMKTFSNKDGYLCANCHSIVHKGCRESYTACAKVKMKQQKTLQPHDTSSLPVVMMRPKGSQIKERPRSAILAPEDNNFSALIGTRRSQNLSISKSISTQNIAGVGKDESLLGSWKYLSQSTDSLHKISKVHESTESLIDEGTDMNEGQLMGEFEMDSRQLEAESWSQAVDSKCVRQQKKDVVKRQDVIYELMQTEMHHVRTLKIMSDVYSRGMGTELQMEQQVLDKIFPCLENLLNIHSQFFQRILERKKESLIEKSEKNFVIKRIGDILVDQFSGENGERMKKIYGKFCGHHNEAVNYFKDLLSKEKRFQAFIKKKMSSSVVRRLGIPECILLVTQRITKYPVLLQRILENTKENEAEHQDVLHSLNLVKDVITAVNSKVSNYEKKMRLHDIYSKTDSKSIQRMKSGQMFAREDLKRRKLVRDGPLSLKSTTLRTKDVQAVLLSDILVFLQEKDQKYVFASLDQKSTVISLKKLIVREVAHEEKGLFLISMVGKDPEMVEVHASSKEERNSWIQIIQDTINALNKDEDEGVPSESEEERRILDMKAKELTEQLHQKDQKIITLLGEKEKIFQSLTECSLHDDGSLSVTSRSFFKANSEDAPKGEPLIKSAVTEVETLQGLVNRNLWSSVGQQSPSPSEAECGVGPVSLPRRAETFGGFDSHQLNVSKGGEKDEGEDTQDLRRTESDSVLKKGMNTNVMFKRHSEQALESVTKLHNMLSTLQAVVLQQDTYIEDQKLLLSERALTRTSSRPNSLIEQEKQRSMEKQRQDLANLKKQQTQHLEEKRKREREWEMKEKELGEREARLAQREELLSKGMQDIEKEKSELQVRKDEYQLDLERLRAAQKQLDKERDQLKKDMEKVSSHHERVSRIPSLSPGGEKWCKSGSSKQEHLVSELSVSPKKDSLIRTDSKQKGKGHFHLLGTNHTNKSPEGPTPSRLFSLSKTKEKKEKKKKGKGSRSPNTDSHCVEGVTPEEEIFC</sequence>
<feature type="domain" description="PH" evidence="10">
    <location>
        <begin position="2130"/>
        <end position="2232"/>
    </location>
</feature>
<dbReference type="GO" id="GO:0005078">
    <property type="term" value="F:MAP-kinase scaffold activity"/>
    <property type="evidence" value="ECO:0000318"/>
    <property type="project" value="GO_Central"/>
</dbReference>
<evidence type="ECO:0000259" key="12">
    <source>
        <dbReference type="PROSITE" id="PS50081"/>
    </source>
</evidence>
<keyword evidence="3" id="KW-0597">Phosphoprotein</keyword>
<dbReference type="FunFam" id="2.30.29.30:FF:000021">
    <property type="entry name" value="Rho guanine nucleotide exchange factor 2"/>
    <property type="match status" value="1"/>
</dbReference>
<feature type="compositionally biased region" description="Basic and acidic residues" evidence="9">
    <location>
        <begin position="2610"/>
        <end position="2622"/>
    </location>
</feature>
<feature type="compositionally biased region" description="Basic and acidic residues" evidence="9">
    <location>
        <begin position="1379"/>
        <end position="1394"/>
    </location>
</feature>
<feature type="compositionally biased region" description="Basic and acidic residues" evidence="9">
    <location>
        <begin position="1664"/>
        <end position="1691"/>
    </location>
</feature>
<dbReference type="GeneID" id="108711468"/>
<dbReference type="CDD" id="cd13392">
    <property type="entry name" value="PH_AKAP13"/>
    <property type="match status" value="1"/>
</dbReference>
<keyword evidence="8" id="KW-0175">Coiled coil</keyword>
<keyword evidence="13" id="KW-1185">Reference proteome</keyword>
<feature type="region of interest" description="Disordered" evidence="9">
    <location>
        <begin position="1241"/>
        <end position="1263"/>
    </location>
</feature>
<feature type="region of interest" description="Disordered" evidence="9">
    <location>
        <begin position="994"/>
        <end position="1018"/>
    </location>
</feature>
<evidence type="ECO:0000256" key="1">
    <source>
        <dbReference type="ARBA" id="ARBA00004496"/>
    </source>
</evidence>
<feature type="compositionally biased region" description="Low complexity" evidence="9">
    <location>
        <begin position="1285"/>
        <end position="1296"/>
    </location>
</feature>
<dbReference type="SMART" id="SM00233">
    <property type="entry name" value="PH"/>
    <property type="match status" value="1"/>
</dbReference>
<dbReference type="CTD" id="108711468"/>
<dbReference type="KEGG" id="xla:108711468"/>
<dbReference type="GO" id="GO:0071875">
    <property type="term" value="P:adrenergic receptor signaling pathway"/>
    <property type="evidence" value="ECO:0000318"/>
    <property type="project" value="GO_Central"/>
</dbReference>
<dbReference type="GO" id="GO:0005085">
    <property type="term" value="F:guanyl-nucleotide exchange factor activity"/>
    <property type="evidence" value="ECO:0007669"/>
    <property type="project" value="UniProtKB-KW"/>
</dbReference>
<evidence type="ECO:0000256" key="3">
    <source>
        <dbReference type="ARBA" id="ARBA00022553"/>
    </source>
</evidence>
<evidence type="ECO:0000256" key="6">
    <source>
        <dbReference type="ARBA" id="ARBA00022771"/>
    </source>
</evidence>
<dbReference type="GO" id="GO:0035023">
    <property type="term" value="P:regulation of Rho protein signal transduction"/>
    <property type="evidence" value="ECO:0000318"/>
    <property type="project" value="GO_Central"/>
</dbReference>
<feature type="region of interest" description="Disordered" evidence="9">
    <location>
        <begin position="2456"/>
        <end position="2499"/>
    </location>
</feature>
<dbReference type="SUPFAM" id="SSF50729">
    <property type="entry name" value="PH domain-like"/>
    <property type="match status" value="1"/>
</dbReference>
<dbReference type="Gene3D" id="2.30.29.30">
    <property type="entry name" value="Pleckstrin-homology domain (PH domain)/Phosphotyrosine-binding domain (PTB)"/>
    <property type="match status" value="1"/>
</dbReference>
<evidence type="ECO:0000259" key="10">
    <source>
        <dbReference type="PROSITE" id="PS50003"/>
    </source>
</evidence>
<feature type="region of interest" description="Disordered" evidence="9">
    <location>
        <begin position="1128"/>
        <end position="1156"/>
    </location>
</feature>
<feature type="compositionally biased region" description="Polar residues" evidence="9">
    <location>
        <begin position="2456"/>
        <end position="2465"/>
    </location>
</feature>
<dbReference type="Gene3D" id="3.30.60.20">
    <property type="match status" value="1"/>
</dbReference>
<comment type="subcellular location">
    <subcellularLocation>
        <location evidence="1">Cytoplasm</location>
    </subcellularLocation>
</comment>
<evidence type="ECO:0000256" key="2">
    <source>
        <dbReference type="ARBA" id="ARBA00022490"/>
    </source>
</evidence>
<dbReference type="InterPro" id="IPR001849">
    <property type="entry name" value="PH_domain"/>
</dbReference>
<feature type="compositionally biased region" description="Basic and acidic residues" evidence="9">
    <location>
        <begin position="1636"/>
        <end position="1648"/>
    </location>
</feature>
<feature type="domain" description="Phorbol-ester/DAG-type" evidence="12">
    <location>
        <begin position="1694"/>
        <end position="1741"/>
    </location>
</feature>
<dbReference type="PROSITE" id="PS50010">
    <property type="entry name" value="DH_2"/>
    <property type="match status" value="1"/>
</dbReference>
<feature type="region of interest" description="Disordered" evidence="9">
    <location>
        <begin position="1442"/>
        <end position="1496"/>
    </location>
</feature>
<feature type="region of interest" description="Disordered" evidence="9">
    <location>
        <begin position="337"/>
        <end position="364"/>
    </location>
</feature>
<dbReference type="OrthoDB" id="28045at2759"/>
<dbReference type="PROSITE" id="PS50081">
    <property type="entry name" value="ZF_DAG_PE_2"/>
    <property type="match status" value="1"/>
</dbReference>
<evidence type="ECO:0000259" key="11">
    <source>
        <dbReference type="PROSITE" id="PS50010"/>
    </source>
</evidence>
<evidence type="ECO:0000313" key="13">
    <source>
        <dbReference type="Proteomes" id="UP000186698"/>
    </source>
</evidence>
<dbReference type="Gene3D" id="1.20.900.10">
    <property type="entry name" value="Dbl homology (DH) domain"/>
    <property type="match status" value="1"/>
</dbReference>
<reference evidence="14" key="1">
    <citation type="submission" date="2025-08" db="UniProtKB">
        <authorList>
            <consortium name="RefSeq"/>
        </authorList>
    </citation>
    <scope>IDENTIFICATION</scope>
    <source>
        <strain evidence="14">J_2021</strain>
        <tissue evidence="14">Erythrocytes</tissue>
    </source>
</reference>
<dbReference type="InterPro" id="IPR002219">
    <property type="entry name" value="PKC_DAG/PE"/>
</dbReference>
<feature type="region of interest" description="Disordered" evidence="9">
    <location>
        <begin position="2557"/>
        <end position="2688"/>
    </location>
</feature>